<comment type="caution">
    <text evidence="1">The sequence shown here is derived from an EMBL/GenBank/DDBJ whole genome shotgun (WGS) entry which is preliminary data.</text>
</comment>
<sequence>MKQKKMFLCIALPIAILCVVAFGYKYYCCDMVTEYFQVTYYPQIVKLYSVNWGYGREYYDPEVKVSIKNYENDSIAFSTEYGKAKEYYESLREFSEDNFLKFVNDDMSPNSQHYGEAMFYNKEIQKEIFLIKFEHTRMYDVKKLLGDIKKIGIDSSKLEEYMKKNKIKYDFTPVWTPDLEDTPISLTYGGRRNRL</sequence>
<accession>A0A4Y8VVF2</accession>
<reference evidence="1 2" key="1">
    <citation type="submission" date="2019-02" db="EMBL/GenBank/DDBJ databases">
        <title>Draft Genome Sequence of the Prevotella sp. BCRC 81118, Isolated from Human Feces.</title>
        <authorList>
            <person name="Huang C.-H."/>
        </authorList>
    </citation>
    <scope>NUCLEOTIDE SEQUENCE [LARGE SCALE GENOMIC DNA]</scope>
    <source>
        <strain evidence="1 2">BCRC 81118</strain>
    </source>
</reference>
<dbReference type="Proteomes" id="UP000297872">
    <property type="component" value="Unassembled WGS sequence"/>
</dbReference>
<dbReference type="GeneID" id="302993831"/>
<dbReference type="AlphaFoldDB" id="A0A4Y8VVF2"/>
<dbReference type="EMBL" id="SGVY01000002">
    <property type="protein sequence ID" value="TFH84376.1"/>
    <property type="molecule type" value="Genomic_DNA"/>
</dbReference>
<proteinExistence type="predicted"/>
<evidence type="ECO:0000313" key="2">
    <source>
        <dbReference type="Proteomes" id="UP000297872"/>
    </source>
</evidence>
<organism evidence="1 2">
    <name type="scientific">Segatella hominis</name>
    <dbReference type="NCBI Taxonomy" id="2518605"/>
    <lineage>
        <taxon>Bacteria</taxon>
        <taxon>Pseudomonadati</taxon>
        <taxon>Bacteroidota</taxon>
        <taxon>Bacteroidia</taxon>
        <taxon>Bacteroidales</taxon>
        <taxon>Prevotellaceae</taxon>
        <taxon>Segatella</taxon>
    </lineage>
</organism>
<protein>
    <submittedName>
        <fullName evidence="1">Uncharacterized protein</fullName>
    </submittedName>
</protein>
<dbReference type="RefSeq" id="WP_134842421.1">
    <property type="nucleotide sequence ID" value="NZ_SGVY01000002.1"/>
</dbReference>
<keyword evidence="2" id="KW-1185">Reference proteome</keyword>
<gene>
    <name evidence="1" type="ORF">EXN75_00780</name>
</gene>
<evidence type="ECO:0000313" key="1">
    <source>
        <dbReference type="EMBL" id="TFH84376.1"/>
    </source>
</evidence>
<name>A0A4Y8VVF2_9BACT</name>